<comment type="caution">
    <text evidence="1">The sequence shown here is derived from an EMBL/GenBank/DDBJ whole genome shotgun (WGS) entry which is preliminary data.</text>
</comment>
<evidence type="ECO:0000313" key="1">
    <source>
        <dbReference type="EMBL" id="KAK8194181.1"/>
    </source>
</evidence>
<dbReference type="EMBL" id="JAMKPW020000043">
    <property type="protein sequence ID" value="KAK8194181.1"/>
    <property type="molecule type" value="Genomic_DNA"/>
</dbReference>
<proteinExistence type="predicted"/>
<name>A0ACC3S454_9PEZI</name>
<protein>
    <submittedName>
        <fullName evidence="1">Uncharacterized protein</fullName>
    </submittedName>
</protein>
<dbReference type="Proteomes" id="UP001320706">
    <property type="component" value="Unassembled WGS sequence"/>
</dbReference>
<sequence length="229" mass="24556">MSSLINVAKFVNDAAGLEKTLRLFHALAILLAALAVGPKQAQPAAAVRIFQDEKKGEIGVRKLLRVAEMGFLSIYLFMEMFTITDALGMTATTWPGNIDLQLESLKFWGYAIAASILVSVHDLLSAPPSAPAPAPSPPAANTRSKSTSEKSETGAEKAQVGEKPAALPTDRRPKGEIYKQLVMDCADFVVPTTVVGWHDFGNVAVGTAMVVSTLLSMQDIWNRTSAQPF</sequence>
<gene>
    <name evidence="1" type="ORF">M8818_007369</name>
</gene>
<evidence type="ECO:0000313" key="2">
    <source>
        <dbReference type="Proteomes" id="UP001320706"/>
    </source>
</evidence>
<reference evidence="1" key="1">
    <citation type="submission" date="2024-02" db="EMBL/GenBank/DDBJ databases">
        <title>Metagenome Assembled Genome of Zalaria obscura JY119.</title>
        <authorList>
            <person name="Vighnesh L."/>
            <person name="Jagadeeshwari U."/>
            <person name="Venkata Ramana C."/>
            <person name="Sasikala C."/>
        </authorList>
    </citation>
    <scope>NUCLEOTIDE SEQUENCE</scope>
    <source>
        <strain evidence="1">JY119</strain>
    </source>
</reference>
<keyword evidence="2" id="KW-1185">Reference proteome</keyword>
<organism evidence="1 2">
    <name type="scientific">Zalaria obscura</name>
    <dbReference type="NCBI Taxonomy" id="2024903"/>
    <lineage>
        <taxon>Eukaryota</taxon>
        <taxon>Fungi</taxon>
        <taxon>Dikarya</taxon>
        <taxon>Ascomycota</taxon>
        <taxon>Pezizomycotina</taxon>
        <taxon>Dothideomycetes</taxon>
        <taxon>Dothideomycetidae</taxon>
        <taxon>Dothideales</taxon>
        <taxon>Zalariaceae</taxon>
        <taxon>Zalaria</taxon>
    </lineage>
</organism>
<accession>A0ACC3S454</accession>